<dbReference type="Proteomes" id="UP000005561">
    <property type="component" value="Unassembled WGS sequence"/>
</dbReference>
<gene>
    <name evidence="1" type="ORF">BRYFOR_09421</name>
</gene>
<name>C6LL74_9FIRM</name>
<organism evidence="1 2">
    <name type="scientific">Marvinbryantia formatexigens DSM 14469</name>
    <dbReference type="NCBI Taxonomy" id="478749"/>
    <lineage>
        <taxon>Bacteria</taxon>
        <taxon>Bacillati</taxon>
        <taxon>Bacillota</taxon>
        <taxon>Clostridia</taxon>
        <taxon>Lachnospirales</taxon>
        <taxon>Lachnospiraceae</taxon>
        <taxon>Marvinbryantia</taxon>
    </lineage>
</organism>
<reference evidence="1" key="1">
    <citation type="submission" date="2009-07" db="EMBL/GenBank/DDBJ databases">
        <authorList>
            <person name="Weinstock G."/>
            <person name="Sodergren E."/>
            <person name="Clifton S."/>
            <person name="Fulton L."/>
            <person name="Fulton B."/>
            <person name="Courtney L."/>
            <person name="Fronick C."/>
            <person name="Harrison M."/>
            <person name="Strong C."/>
            <person name="Farmer C."/>
            <person name="Delahaunty K."/>
            <person name="Markovic C."/>
            <person name="Hall O."/>
            <person name="Minx P."/>
            <person name="Tomlinson C."/>
            <person name="Mitreva M."/>
            <person name="Nelson J."/>
            <person name="Hou S."/>
            <person name="Wollam A."/>
            <person name="Pepin K.H."/>
            <person name="Johnson M."/>
            <person name="Bhonagiri V."/>
            <person name="Nash W.E."/>
            <person name="Warren W."/>
            <person name="Chinwalla A."/>
            <person name="Mardis E.R."/>
            <person name="Wilson R.K."/>
        </authorList>
    </citation>
    <scope>NUCLEOTIDE SEQUENCE [LARGE SCALE GENOMIC DNA]</scope>
    <source>
        <strain evidence="1">DSM 14469</strain>
    </source>
</reference>
<sequence length="49" mass="5505">MELLSEKNCANVIPKAEQIASRVEIDGTVFLRWIFAIVEEDKPDSTANL</sequence>
<dbReference type="AlphaFoldDB" id="C6LL74"/>
<protein>
    <submittedName>
        <fullName evidence="1">Uncharacterized protein</fullName>
    </submittedName>
</protein>
<evidence type="ECO:0000313" key="1">
    <source>
        <dbReference type="EMBL" id="EET58585.1"/>
    </source>
</evidence>
<dbReference type="EMBL" id="ACCL02000028">
    <property type="protein sequence ID" value="EET58585.1"/>
    <property type="molecule type" value="Genomic_DNA"/>
</dbReference>
<evidence type="ECO:0000313" key="2">
    <source>
        <dbReference type="Proteomes" id="UP000005561"/>
    </source>
</evidence>
<accession>C6LL74</accession>
<keyword evidence="2" id="KW-1185">Reference proteome</keyword>
<proteinExistence type="predicted"/>
<comment type="caution">
    <text evidence="1">The sequence shown here is derived from an EMBL/GenBank/DDBJ whole genome shotgun (WGS) entry which is preliminary data.</text>
</comment>